<dbReference type="AlphaFoldDB" id="A0A2I2GQ07"/>
<evidence type="ECO:0000313" key="2">
    <source>
        <dbReference type="EMBL" id="PLB54965.1"/>
    </source>
</evidence>
<evidence type="ECO:0000256" key="1">
    <source>
        <dbReference type="SAM" id="MobiDB-lite"/>
    </source>
</evidence>
<dbReference type="GeneID" id="36555971"/>
<keyword evidence="3" id="KW-1185">Reference proteome</keyword>
<dbReference type="RefSeq" id="XP_024710267.1">
    <property type="nucleotide sequence ID" value="XM_024848272.1"/>
</dbReference>
<accession>A0A2I2GQ07</accession>
<dbReference type="EMBL" id="MSFO01000001">
    <property type="protein sequence ID" value="PLB54965.1"/>
    <property type="molecule type" value="Genomic_DNA"/>
</dbReference>
<proteinExistence type="predicted"/>
<dbReference type="VEuPathDB" id="FungiDB:P170DRAFT_432491"/>
<feature type="region of interest" description="Disordered" evidence="1">
    <location>
        <begin position="50"/>
        <end position="91"/>
    </location>
</feature>
<organism evidence="2 3">
    <name type="scientific">Aspergillus steynii IBT 23096</name>
    <dbReference type="NCBI Taxonomy" id="1392250"/>
    <lineage>
        <taxon>Eukaryota</taxon>
        <taxon>Fungi</taxon>
        <taxon>Dikarya</taxon>
        <taxon>Ascomycota</taxon>
        <taxon>Pezizomycotina</taxon>
        <taxon>Eurotiomycetes</taxon>
        <taxon>Eurotiomycetidae</taxon>
        <taxon>Eurotiales</taxon>
        <taxon>Aspergillaceae</taxon>
        <taxon>Aspergillus</taxon>
        <taxon>Aspergillus subgen. Circumdati</taxon>
    </lineage>
</organism>
<gene>
    <name evidence="2" type="ORF">P170DRAFT_432491</name>
</gene>
<reference evidence="2 3" key="1">
    <citation type="submission" date="2016-12" db="EMBL/GenBank/DDBJ databases">
        <title>The genomes of Aspergillus section Nigri reveals drivers in fungal speciation.</title>
        <authorList>
            <consortium name="DOE Joint Genome Institute"/>
            <person name="Vesth T.C."/>
            <person name="Nybo J."/>
            <person name="Theobald S."/>
            <person name="Brandl J."/>
            <person name="Frisvad J.C."/>
            <person name="Nielsen K.F."/>
            <person name="Lyhne E.K."/>
            <person name="Kogle M.E."/>
            <person name="Kuo A."/>
            <person name="Riley R."/>
            <person name="Clum A."/>
            <person name="Nolan M."/>
            <person name="Lipzen A."/>
            <person name="Salamov A."/>
            <person name="Henrissat B."/>
            <person name="Wiebenga A."/>
            <person name="De Vries R.P."/>
            <person name="Grigoriev I.V."/>
            <person name="Mortensen U.H."/>
            <person name="Andersen M.R."/>
            <person name="Baker S.E."/>
        </authorList>
    </citation>
    <scope>NUCLEOTIDE SEQUENCE [LARGE SCALE GENOMIC DNA]</scope>
    <source>
        <strain evidence="2 3">IBT 23096</strain>
    </source>
</reference>
<protein>
    <submittedName>
        <fullName evidence="2">Uncharacterized protein</fullName>
    </submittedName>
</protein>
<evidence type="ECO:0000313" key="3">
    <source>
        <dbReference type="Proteomes" id="UP000234275"/>
    </source>
</evidence>
<comment type="caution">
    <text evidence="2">The sequence shown here is derived from an EMBL/GenBank/DDBJ whole genome shotgun (WGS) entry which is preliminary data.</text>
</comment>
<dbReference type="Proteomes" id="UP000234275">
    <property type="component" value="Unassembled WGS sequence"/>
</dbReference>
<sequence length="91" mass="9613">MGDSSGLDMVSFLCGILNGVTPMRNRSGSLSNPSTVGFCTTHSVSYISRSTVEHHPTAKPSPTLALPSAYPPSPTPPRNQTHAPRPAPQTR</sequence>
<name>A0A2I2GQ07_9EURO</name>